<reference evidence="2" key="1">
    <citation type="submission" date="2024-07" db="EMBL/GenBank/DDBJ databases">
        <authorList>
            <person name="Biller S.J."/>
        </authorList>
    </citation>
    <scope>NUCLEOTIDE SEQUENCE</scope>
    <source>
        <strain evidence="2">WC2420</strain>
    </source>
</reference>
<gene>
    <name evidence="2" type="ORF">AB3G37_14715</name>
</gene>
<name>A0AB39VM93_9GAMM</name>
<accession>A0AB39VM93</accession>
<evidence type="ECO:0000256" key="1">
    <source>
        <dbReference type="SAM" id="MobiDB-lite"/>
    </source>
</evidence>
<protein>
    <submittedName>
        <fullName evidence="2">Uncharacterized protein</fullName>
    </submittedName>
</protein>
<evidence type="ECO:0000313" key="2">
    <source>
        <dbReference type="EMBL" id="XDU70824.1"/>
    </source>
</evidence>
<dbReference type="EMBL" id="CP165628">
    <property type="protein sequence ID" value="XDU70824.1"/>
    <property type="molecule type" value="Genomic_DNA"/>
</dbReference>
<feature type="region of interest" description="Disordered" evidence="1">
    <location>
        <begin position="208"/>
        <end position="240"/>
    </location>
</feature>
<proteinExistence type="predicted"/>
<organism evidence="2">
    <name type="scientific">Rouxiella sp. WC2420</name>
    <dbReference type="NCBI Taxonomy" id="3234145"/>
    <lineage>
        <taxon>Bacteria</taxon>
        <taxon>Pseudomonadati</taxon>
        <taxon>Pseudomonadota</taxon>
        <taxon>Gammaproteobacteria</taxon>
        <taxon>Enterobacterales</taxon>
        <taxon>Yersiniaceae</taxon>
        <taxon>Rouxiella</taxon>
    </lineage>
</organism>
<sequence length="317" mass="36077">MEKIRLASSGITLINELKSPEFISLSDLVKRKHKEKNKNDEPALGLFINHFKINQYQTESLGTQLLKNTKQVSFLMIETKNSKIVLDRHTKLVSNPSNLIASNQRLNVVSHTKLKTSIDDLYKFSKIENNQVPEKNLIQVEIPPNLSSEFQCKNDSPSLKDHVNELYLLNKRELSNNVLCSDLGTIALNKVLEALSDKDKLTSTGYYLKPQNKSGSEPKELVLPKNPIQTSKEQGNGHPVKENINIDNSVTFTFQHIPGENSVKIRHSYPGNIDLLPSSNLVYNLLNNNKDERFFLKDFDLSQEFSNDEQENSDEEK</sequence>
<dbReference type="AlphaFoldDB" id="A0AB39VM93"/>
<dbReference type="RefSeq" id="WP_369788269.1">
    <property type="nucleotide sequence ID" value="NZ_CP165628.1"/>
</dbReference>